<keyword evidence="3" id="KW-0238">DNA-binding</keyword>
<dbReference type="InterPro" id="IPR058163">
    <property type="entry name" value="LysR-type_TF_proteobact-type"/>
</dbReference>
<dbReference type="Proteomes" id="UP001438953">
    <property type="component" value="Unassembled WGS sequence"/>
</dbReference>
<dbReference type="InterPro" id="IPR036390">
    <property type="entry name" value="WH_DNA-bd_sf"/>
</dbReference>
<keyword evidence="2" id="KW-0805">Transcription regulation</keyword>
<dbReference type="RefSeq" id="WP_350939264.1">
    <property type="nucleotide sequence ID" value="NZ_JAYWLC010000040.1"/>
</dbReference>
<comment type="similarity">
    <text evidence="1">Belongs to the LysR transcriptional regulatory family.</text>
</comment>
<comment type="caution">
    <text evidence="6">The sequence shown here is derived from an EMBL/GenBank/DDBJ whole genome shotgun (WGS) entry which is preliminary data.</text>
</comment>
<dbReference type="PANTHER" id="PTHR30537">
    <property type="entry name" value="HTH-TYPE TRANSCRIPTIONAL REGULATOR"/>
    <property type="match status" value="1"/>
</dbReference>
<dbReference type="SUPFAM" id="SSF46785">
    <property type="entry name" value="Winged helix' DNA-binding domain"/>
    <property type="match status" value="1"/>
</dbReference>
<organism evidence="6 7">
    <name type="scientific">Thioclava kandeliae</name>
    <dbReference type="NCBI Taxonomy" id="3070818"/>
    <lineage>
        <taxon>Bacteria</taxon>
        <taxon>Pseudomonadati</taxon>
        <taxon>Pseudomonadota</taxon>
        <taxon>Alphaproteobacteria</taxon>
        <taxon>Rhodobacterales</taxon>
        <taxon>Paracoccaceae</taxon>
        <taxon>Thioclava</taxon>
    </lineage>
</organism>
<dbReference type="CDD" id="cd08432">
    <property type="entry name" value="PBP2_GcdR_TrpI_HvrB_AmpR_like"/>
    <property type="match status" value="1"/>
</dbReference>
<dbReference type="Pfam" id="PF03466">
    <property type="entry name" value="LysR_substrate"/>
    <property type="match status" value="1"/>
</dbReference>
<dbReference type="EMBL" id="JAYWLC010000040">
    <property type="protein sequence ID" value="MER5173977.1"/>
    <property type="molecule type" value="Genomic_DNA"/>
</dbReference>
<name>A0ABV1SM46_9RHOB</name>
<dbReference type="Pfam" id="PF00126">
    <property type="entry name" value="HTH_1"/>
    <property type="match status" value="1"/>
</dbReference>
<dbReference type="InterPro" id="IPR000847">
    <property type="entry name" value="LysR_HTH_N"/>
</dbReference>
<evidence type="ECO:0000256" key="4">
    <source>
        <dbReference type="ARBA" id="ARBA00023163"/>
    </source>
</evidence>
<accession>A0ABV1SM46</accession>
<keyword evidence="7" id="KW-1185">Reference proteome</keyword>
<dbReference type="Gene3D" id="3.40.190.10">
    <property type="entry name" value="Periplasmic binding protein-like II"/>
    <property type="match status" value="2"/>
</dbReference>
<evidence type="ECO:0000313" key="7">
    <source>
        <dbReference type="Proteomes" id="UP001438953"/>
    </source>
</evidence>
<feature type="domain" description="HTH lysR-type" evidence="5">
    <location>
        <begin position="1"/>
        <end position="56"/>
    </location>
</feature>
<evidence type="ECO:0000256" key="2">
    <source>
        <dbReference type="ARBA" id="ARBA00023015"/>
    </source>
</evidence>
<dbReference type="InterPro" id="IPR036388">
    <property type="entry name" value="WH-like_DNA-bd_sf"/>
</dbReference>
<sequence length="295" mass="32930">MQALRAIESVARNGALWRAASELNLTRSAISHQLRLLERDLGFKILIRTGNQTEITPRAMAYAEDVRRALSMIATSTSRRSQNGLTGRLTISAPPGFASAWLCTNMSDFIAEHPDVVLNVVTTHNLVATADPDVDLFITFDCENRAHLQVEPLMSVEFTPLCSPAYLSQFKSFNDLGILREATLLHMGDFTDWEQWMQLSGLPPENAHRGICFSDMNIVFTAVMAGEGIAIGDTVLWAKELREGKLMRPFSAALHTESGYFLCTPDENLSNPIVQEFSKWLKDRLEIGKMGQRKI</sequence>
<proteinExistence type="inferred from homology"/>
<dbReference type="Gene3D" id="1.10.10.10">
    <property type="entry name" value="Winged helix-like DNA-binding domain superfamily/Winged helix DNA-binding domain"/>
    <property type="match status" value="1"/>
</dbReference>
<dbReference type="InterPro" id="IPR005119">
    <property type="entry name" value="LysR_subst-bd"/>
</dbReference>
<reference evidence="6 7" key="1">
    <citation type="submission" date="2024-01" db="EMBL/GenBank/DDBJ databases">
        <authorList>
            <person name="Deng Y."/>
            <person name="Su J."/>
        </authorList>
    </citation>
    <scope>NUCLEOTIDE SEQUENCE [LARGE SCALE GENOMIC DNA]</scope>
    <source>
        <strain evidence="6 7">CPCC 100088</strain>
    </source>
</reference>
<evidence type="ECO:0000313" key="6">
    <source>
        <dbReference type="EMBL" id="MER5173977.1"/>
    </source>
</evidence>
<protein>
    <submittedName>
        <fullName evidence="6">LysR substrate-binding domain-containing protein</fullName>
    </submittedName>
</protein>
<reference evidence="6 7" key="2">
    <citation type="submission" date="2024-06" db="EMBL/GenBank/DDBJ databases">
        <title>Thioclava kandeliae sp. nov. from a rhizosphere soil sample of Kandelia candel in a mangrove.</title>
        <authorList>
            <person name="Mu T."/>
        </authorList>
    </citation>
    <scope>NUCLEOTIDE SEQUENCE [LARGE SCALE GENOMIC DNA]</scope>
    <source>
        <strain evidence="6 7">CPCC 100088</strain>
    </source>
</reference>
<keyword evidence="4" id="KW-0804">Transcription</keyword>
<evidence type="ECO:0000256" key="1">
    <source>
        <dbReference type="ARBA" id="ARBA00009437"/>
    </source>
</evidence>
<dbReference type="PROSITE" id="PS50931">
    <property type="entry name" value="HTH_LYSR"/>
    <property type="match status" value="1"/>
</dbReference>
<evidence type="ECO:0000259" key="5">
    <source>
        <dbReference type="PROSITE" id="PS50931"/>
    </source>
</evidence>
<gene>
    <name evidence="6" type="ORF">VSX56_19675</name>
</gene>
<evidence type="ECO:0000256" key="3">
    <source>
        <dbReference type="ARBA" id="ARBA00023125"/>
    </source>
</evidence>
<dbReference type="PANTHER" id="PTHR30537:SF74">
    <property type="entry name" value="HTH-TYPE TRANSCRIPTIONAL REGULATOR TRPI"/>
    <property type="match status" value="1"/>
</dbReference>
<dbReference type="SUPFAM" id="SSF53850">
    <property type="entry name" value="Periplasmic binding protein-like II"/>
    <property type="match status" value="1"/>
</dbReference>